<sequence>MTQTRPRRRPLTHQEKLALQERKQRRREKMEESRELAKGPIDLTFCLLVMLLTAIGLVILLSASFPSAYYEKAPSRHNPLYYFEKQGVFAVLGTAVMLLVSKFNYQRLRGAGRALIYVSVIFLILVIIPHNPIAVTAKGATRWLKIGIQFQPSEIAKVAIITYFADSISRKKDKMRSFRYGVLPYAFILVVVAGLVAVEPHLSGAILILGAGAAMMLVGGINWIWVGTAAGAAVGMVYVALFVIGYNKSRVIYWLDPWADAADKGYQLSQSLITIGSGGLWGLGLGKSRQKFLFLPEEHNDFIFSIACEELGLVGAGIIMLLFAALILRGYWIALHTRDRFGTLLVVGFTTQLAVQVFLNISVVTGLLPTTGISLPFFSYGGTALLIQLAEMGVILSVSRQMKPTKAG</sequence>
<feature type="transmembrane region" description="Helical" evidence="23">
    <location>
        <begin position="377"/>
        <end position="398"/>
    </location>
</feature>
<feature type="transmembrane region" description="Helical" evidence="23">
    <location>
        <begin position="344"/>
        <end position="365"/>
    </location>
</feature>
<feature type="transmembrane region" description="Helical" evidence="23">
    <location>
        <begin position="146"/>
        <end position="165"/>
    </location>
</feature>
<evidence type="ECO:0000256" key="17">
    <source>
        <dbReference type="ARBA" id="ARBA00041185"/>
    </source>
</evidence>
<dbReference type="GO" id="GO:0071555">
    <property type="term" value="P:cell wall organization"/>
    <property type="evidence" value="ECO:0007669"/>
    <property type="project" value="UniProtKB-KW"/>
</dbReference>
<dbReference type="InterPro" id="IPR001182">
    <property type="entry name" value="FtsW/RodA"/>
</dbReference>
<keyword evidence="5" id="KW-0328">Glycosyltransferase</keyword>
<comment type="function">
    <text evidence="21">Peptidoglycan polymerase that is essential for cell division.</text>
</comment>
<dbReference type="GO" id="GO:0008360">
    <property type="term" value="P:regulation of cell shape"/>
    <property type="evidence" value="ECO:0007669"/>
    <property type="project" value="UniProtKB-KW"/>
</dbReference>
<dbReference type="Proteomes" id="UP000620327">
    <property type="component" value="Unassembled WGS sequence"/>
</dbReference>
<dbReference type="InterPro" id="IPR013437">
    <property type="entry name" value="FtsW"/>
</dbReference>
<feature type="transmembrane region" description="Helical" evidence="23">
    <location>
        <begin position="115"/>
        <end position="134"/>
    </location>
</feature>
<feature type="transmembrane region" description="Helical" evidence="23">
    <location>
        <begin position="86"/>
        <end position="103"/>
    </location>
</feature>
<comment type="caution">
    <text evidence="24">The sequence shown here is derived from an EMBL/GenBank/DDBJ whole genome shotgun (WGS) entry which is preliminary data.</text>
</comment>
<dbReference type="EMBL" id="JACOQI010000006">
    <property type="protein sequence ID" value="MBC5770278.1"/>
    <property type="molecule type" value="Genomic_DNA"/>
</dbReference>
<evidence type="ECO:0000256" key="13">
    <source>
        <dbReference type="ARBA" id="ARBA00023316"/>
    </source>
</evidence>
<evidence type="ECO:0000256" key="2">
    <source>
        <dbReference type="ARBA" id="ARBA00004752"/>
    </source>
</evidence>
<feature type="region of interest" description="Disordered" evidence="22">
    <location>
        <begin position="1"/>
        <end position="33"/>
    </location>
</feature>
<evidence type="ECO:0000256" key="19">
    <source>
        <dbReference type="ARBA" id="ARBA00044770"/>
    </source>
</evidence>
<accession>A0A923MIH9</accession>
<feature type="transmembrane region" description="Helical" evidence="23">
    <location>
        <begin position="43"/>
        <end position="66"/>
    </location>
</feature>
<keyword evidence="12" id="KW-0131">Cell cycle</keyword>
<feature type="compositionally biased region" description="Basic residues" evidence="22">
    <location>
        <begin position="1"/>
        <end position="11"/>
    </location>
</feature>
<feature type="transmembrane region" description="Helical" evidence="23">
    <location>
        <begin position="311"/>
        <end position="332"/>
    </location>
</feature>
<evidence type="ECO:0000256" key="14">
    <source>
        <dbReference type="ARBA" id="ARBA00032370"/>
    </source>
</evidence>
<reference evidence="24" key="1">
    <citation type="submission" date="2020-08" db="EMBL/GenBank/DDBJ databases">
        <title>Genome public.</title>
        <authorList>
            <person name="Liu C."/>
            <person name="Sun Q."/>
        </authorList>
    </citation>
    <scope>NUCLEOTIDE SEQUENCE</scope>
    <source>
        <strain evidence="24">BX15</strain>
    </source>
</reference>
<evidence type="ECO:0000256" key="8">
    <source>
        <dbReference type="ARBA" id="ARBA00022960"/>
    </source>
</evidence>
<dbReference type="GO" id="GO:0032153">
    <property type="term" value="C:cell division site"/>
    <property type="evidence" value="ECO:0007669"/>
    <property type="project" value="TreeGrafter"/>
</dbReference>
<keyword evidence="4" id="KW-0132">Cell division</keyword>
<evidence type="ECO:0000256" key="3">
    <source>
        <dbReference type="ARBA" id="ARBA00022475"/>
    </source>
</evidence>
<keyword evidence="25" id="KW-1185">Reference proteome</keyword>
<evidence type="ECO:0000256" key="12">
    <source>
        <dbReference type="ARBA" id="ARBA00023306"/>
    </source>
</evidence>
<keyword evidence="11 23" id="KW-0472">Membrane</keyword>
<evidence type="ECO:0000256" key="6">
    <source>
        <dbReference type="ARBA" id="ARBA00022679"/>
    </source>
</evidence>
<dbReference type="PROSITE" id="PS00428">
    <property type="entry name" value="FTSW_RODA_SPOVE"/>
    <property type="match status" value="1"/>
</dbReference>
<evidence type="ECO:0000256" key="9">
    <source>
        <dbReference type="ARBA" id="ARBA00022984"/>
    </source>
</evidence>
<dbReference type="GO" id="GO:0051301">
    <property type="term" value="P:cell division"/>
    <property type="evidence" value="ECO:0007669"/>
    <property type="project" value="UniProtKB-KW"/>
</dbReference>
<evidence type="ECO:0000256" key="20">
    <source>
        <dbReference type="ARBA" id="ARBA00049902"/>
    </source>
</evidence>
<dbReference type="GO" id="GO:0008955">
    <property type="term" value="F:peptidoglycan glycosyltransferase activity"/>
    <property type="evidence" value="ECO:0007669"/>
    <property type="project" value="UniProtKB-EC"/>
</dbReference>
<dbReference type="RefSeq" id="WP_187014569.1">
    <property type="nucleotide sequence ID" value="NZ_JACOQI010000006.1"/>
</dbReference>
<keyword evidence="6" id="KW-0808">Transferase</keyword>
<dbReference type="EC" id="2.4.99.28" evidence="19"/>
<comment type="similarity">
    <text evidence="16">Belongs to the SEDS family. FtsW subfamily.</text>
</comment>
<gene>
    <name evidence="24" type="primary">ftsW</name>
    <name evidence="24" type="ORF">H8Z83_08075</name>
</gene>
<feature type="transmembrane region" description="Helical" evidence="23">
    <location>
        <begin position="202"/>
        <end position="218"/>
    </location>
</feature>
<dbReference type="AlphaFoldDB" id="A0A923MIH9"/>
<dbReference type="GO" id="GO:0009252">
    <property type="term" value="P:peptidoglycan biosynthetic process"/>
    <property type="evidence" value="ECO:0007669"/>
    <property type="project" value="UniProtKB-KW"/>
</dbReference>
<dbReference type="GO" id="GO:0005886">
    <property type="term" value="C:plasma membrane"/>
    <property type="evidence" value="ECO:0007669"/>
    <property type="project" value="UniProtKB-SubCell"/>
</dbReference>
<keyword evidence="13" id="KW-0961">Cell wall biogenesis/degradation</keyword>
<protein>
    <recommendedName>
        <fullName evidence="17">Probable peptidoglycan glycosyltransferase FtsW</fullName>
        <ecNumber evidence="19">2.4.99.28</ecNumber>
    </recommendedName>
    <alternativeName>
        <fullName evidence="18">Cell division protein FtsW</fullName>
    </alternativeName>
    <alternativeName>
        <fullName evidence="15">Cell wall polymerase</fullName>
    </alternativeName>
    <alternativeName>
        <fullName evidence="14">Peptidoglycan polymerase</fullName>
    </alternativeName>
</protein>
<dbReference type="InterPro" id="IPR018365">
    <property type="entry name" value="Cell_cycle_FtsW-rel_CS"/>
</dbReference>
<keyword evidence="7 23" id="KW-0812">Transmembrane</keyword>
<dbReference type="NCBIfam" id="TIGR02614">
    <property type="entry name" value="ftsW"/>
    <property type="match status" value="1"/>
</dbReference>
<keyword evidence="3" id="KW-1003">Cell membrane</keyword>
<dbReference type="Pfam" id="PF01098">
    <property type="entry name" value="FTSW_RODA_SPOVE"/>
    <property type="match status" value="1"/>
</dbReference>
<feature type="transmembrane region" description="Helical" evidence="23">
    <location>
        <begin position="177"/>
        <end position="196"/>
    </location>
</feature>
<evidence type="ECO:0000256" key="15">
    <source>
        <dbReference type="ARBA" id="ARBA00033270"/>
    </source>
</evidence>
<dbReference type="PANTHER" id="PTHR30474:SF2">
    <property type="entry name" value="PEPTIDOGLYCAN GLYCOSYLTRANSFERASE FTSW-RELATED"/>
    <property type="match status" value="1"/>
</dbReference>
<keyword evidence="9" id="KW-0573">Peptidoglycan synthesis</keyword>
<evidence type="ECO:0000256" key="22">
    <source>
        <dbReference type="SAM" id="MobiDB-lite"/>
    </source>
</evidence>
<dbReference type="GO" id="GO:0015648">
    <property type="term" value="F:lipid-linked peptidoglycan transporter activity"/>
    <property type="evidence" value="ECO:0007669"/>
    <property type="project" value="TreeGrafter"/>
</dbReference>
<evidence type="ECO:0000256" key="4">
    <source>
        <dbReference type="ARBA" id="ARBA00022618"/>
    </source>
</evidence>
<evidence type="ECO:0000256" key="11">
    <source>
        <dbReference type="ARBA" id="ARBA00023136"/>
    </source>
</evidence>
<feature type="compositionally biased region" description="Basic and acidic residues" evidence="22">
    <location>
        <begin position="12"/>
        <end position="33"/>
    </location>
</feature>
<name>A0A923MIH9_9FIRM</name>
<dbReference type="PANTHER" id="PTHR30474">
    <property type="entry name" value="CELL CYCLE PROTEIN"/>
    <property type="match status" value="1"/>
</dbReference>
<comment type="catalytic activity">
    <reaction evidence="20">
        <text>[GlcNAc-(1-&gt;4)-Mur2Ac(oyl-L-Ala-gamma-D-Glu-L-Lys-D-Ala-D-Ala)](n)-di-trans,octa-cis-undecaprenyl diphosphate + beta-D-GlcNAc-(1-&gt;4)-Mur2Ac(oyl-L-Ala-gamma-D-Glu-L-Lys-D-Ala-D-Ala)-di-trans,octa-cis-undecaprenyl diphosphate = [GlcNAc-(1-&gt;4)-Mur2Ac(oyl-L-Ala-gamma-D-Glu-L-Lys-D-Ala-D-Ala)](n+1)-di-trans,octa-cis-undecaprenyl diphosphate + di-trans,octa-cis-undecaprenyl diphosphate + H(+)</text>
        <dbReference type="Rhea" id="RHEA:23708"/>
        <dbReference type="Rhea" id="RHEA-COMP:9602"/>
        <dbReference type="Rhea" id="RHEA-COMP:9603"/>
        <dbReference type="ChEBI" id="CHEBI:15378"/>
        <dbReference type="ChEBI" id="CHEBI:58405"/>
        <dbReference type="ChEBI" id="CHEBI:60033"/>
        <dbReference type="ChEBI" id="CHEBI:78435"/>
        <dbReference type="EC" id="2.4.99.28"/>
    </reaction>
</comment>
<evidence type="ECO:0000256" key="1">
    <source>
        <dbReference type="ARBA" id="ARBA00004651"/>
    </source>
</evidence>
<evidence type="ECO:0000256" key="7">
    <source>
        <dbReference type="ARBA" id="ARBA00022692"/>
    </source>
</evidence>
<feature type="transmembrane region" description="Helical" evidence="23">
    <location>
        <begin position="225"/>
        <end position="246"/>
    </location>
</feature>
<organism evidence="24 25">
    <name type="scientific">Dysosmobacter segnis</name>
    <dbReference type="NCBI Taxonomy" id="2763042"/>
    <lineage>
        <taxon>Bacteria</taxon>
        <taxon>Bacillati</taxon>
        <taxon>Bacillota</taxon>
        <taxon>Clostridia</taxon>
        <taxon>Eubacteriales</taxon>
        <taxon>Oscillospiraceae</taxon>
        <taxon>Dysosmobacter</taxon>
    </lineage>
</organism>
<keyword evidence="10 23" id="KW-1133">Transmembrane helix</keyword>
<evidence type="ECO:0000313" key="25">
    <source>
        <dbReference type="Proteomes" id="UP000620327"/>
    </source>
</evidence>
<evidence type="ECO:0000313" key="24">
    <source>
        <dbReference type="EMBL" id="MBC5770278.1"/>
    </source>
</evidence>
<evidence type="ECO:0000256" key="16">
    <source>
        <dbReference type="ARBA" id="ARBA00038053"/>
    </source>
</evidence>
<comment type="pathway">
    <text evidence="2">Cell wall biogenesis; peptidoglycan biosynthesis.</text>
</comment>
<keyword evidence="8" id="KW-0133">Cell shape</keyword>
<comment type="subcellular location">
    <subcellularLocation>
        <location evidence="1">Cell membrane</location>
        <topology evidence="1">Multi-pass membrane protein</topology>
    </subcellularLocation>
</comment>
<proteinExistence type="inferred from homology"/>
<evidence type="ECO:0000256" key="23">
    <source>
        <dbReference type="SAM" id="Phobius"/>
    </source>
</evidence>
<evidence type="ECO:0000256" key="18">
    <source>
        <dbReference type="ARBA" id="ARBA00041418"/>
    </source>
</evidence>
<evidence type="ECO:0000256" key="10">
    <source>
        <dbReference type="ARBA" id="ARBA00022989"/>
    </source>
</evidence>
<evidence type="ECO:0000256" key="5">
    <source>
        <dbReference type="ARBA" id="ARBA00022676"/>
    </source>
</evidence>
<evidence type="ECO:0000256" key="21">
    <source>
        <dbReference type="ARBA" id="ARBA00049966"/>
    </source>
</evidence>